<keyword evidence="1" id="KW-0732">Signal</keyword>
<dbReference type="RefSeq" id="WP_168876006.1">
    <property type="nucleotide sequence ID" value="NZ_JABAIM010000001.1"/>
</dbReference>
<keyword evidence="3" id="KW-1185">Reference proteome</keyword>
<organism evidence="2 3">
    <name type="scientific">Leeia aquatica</name>
    <dbReference type="NCBI Taxonomy" id="2725557"/>
    <lineage>
        <taxon>Bacteria</taxon>
        <taxon>Pseudomonadati</taxon>
        <taxon>Pseudomonadota</taxon>
        <taxon>Betaproteobacteria</taxon>
        <taxon>Neisseriales</taxon>
        <taxon>Leeiaceae</taxon>
        <taxon>Leeia</taxon>
    </lineage>
</organism>
<feature type="signal peptide" evidence="1">
    <location>
        <begin position="1"/>
        <end position="27"/>
    </location>
</feature>
<name>A0A847SBC1_9NEIS</name>
<dbReference type="SUPFAM" id="SSF53850">
    <property type="entry name" value="Periplasmic binding protein-like II"/>
    <property type="match status" value="1"/>
</dbReference>
<feature type="chain" id="PRO_5032942269" evidence="1">
    <location>
        <begin position="28"/>
        <end position="280"/>
    </location>
</feature>
<evidence type="ECO:0000313" key="2">
    <source>
        <dbReference type="EMBL" id="NLR74388.1"/>
    </source>
</evidence>
<dbReference type="AlphaFoldDB" id="A0A847SBC1"/>
<gene>
    <name evidence="2" type="ORF">HF682_04365</name>
</gene>
<dbReference type="Gene3D" id="3.40.190.10">
    <property type="entry name" value="Periplasmic binding protein-like II"/>
    <property type="match status" value="1"/>
</dbReference>
<reference evidence="2 3" key="1">
    <citation type="submission" date="2020-04" db="EMBL/GenBank/DDBJ databases">
        <title>Draft genome of Leeia sp. IMCC25680.</title>
        <authorList>
            <person name="Song J."/>
            <person name="Cho J.-C."/>
        </authorList>
    </citation>
    <scope>NUCLEOTIDE SEQUENCE [LARGE SCALE GENOMIC DNA]</scope>
    <source>
        <strain evidence="2 3">IMCC25680</strain>
    </source>
</reference>
<sequence>MQQIKRWRSLVSGVVAGLAWLAMPAQALTFGIQEGSGSSGEADYSSNKYQPLAAALSEVLKQPVNANGLSPYRQFDAESFKRYQVVLVRPGTVAGWAIQKLDYTPLVALDNGPAPRKVVLMGSPAMRERLKTQAGLRGLKLALPITGGETYQVATSMLKAQRVNLDEVTVYSVRQQGAMPFALENKMADLAAVKSDASVFAKMKGNAAMVPVLESEALPPWVILGSKQLGPEKLAQLRQALLAMMSNPEQKALWQGLRVTNIREIDAKPYLDTYNRYGGA</sequence>
<accession>A0A847SBC1</accession>
<dbReference type="Pfam" id="PF12974">
    <property type="entry name" value="Phosphonate-bd"/>
    <property type="match status" value="1"/>
</dbReference>
<evidence type="ECO:0000256" key="1">
    <source>
        <dbReference type="SAM" id="SignalP"/>
    </source>
</evidence>
<dbReference type="Proteomes" id="UP000587991">
    <property type="component" value="Unassembled WGS sequence"/>
</dbReference>
<protein>
    <submittedName>
        <fullName evidence="2">Phosphate/phosphite/phosphonate ABC transporter substrate-binding protein</fullName>
    </submittedName>
</protein>
<proteinExistence type="predicted"/>
<dbReference type="EMBL" id="JABAIM010000001">
    <property type="protein sequence ID" value="NLR74388.1"/>
    <property type="molecule type" value="Genomic_DNA"/>
</dbReference>
<comment type="caution">
    <text evidence="2">The sequence shown here is derived from an EMBL/GenBank/DDBJ whole genome shotgun (WGS) entry which is preliminary data.</text>
</comment>
<evidence type="ECO:0000313" key="3">
    <source>
        <dbReference type="Proteomes" id="UP000587991"/>
    </source>
</evidence>